<feature type="compositionally biased region" description="Basic and acidic residues" evidence="2">
    <location>
        <begin position="120"/>
        <end position="145"/>
    </location>
</feature>
<protein>
    <recommendedName>
        <fullName evidence="1">Vacuolar ATPase assembly protein VMA22</fullName>
    </recommendedName>
</protein>
<organism evidence="3 4">
    <name type="scientific">Sporothrix epigloea</name>
    <dbReference type="NCBI Taxonomy" id="1892477"/>
    <lineage>
        <taxon>Eukaryota</taxon>
        <taxon>Fungi</taxon>
        <taxon>Dikarya</taxon>
        <taxon>Ascomycota</taxon>
        <taxon>Pezizomycotina</taxon>
        <taxon>Sordariomycetes</taxon>
        <taxon>Sordariomycetidae</taxon>
        <taxon>Ophiostomatales</taxon>
        <taxon>Ophiostomataceae</taxon>
        <taxon>Sporothrix</taxon>
    </lineage>
</organism>
<dbReference type="Proteomes" id="UP001642501">
    <property type="component" value="Unassembled WGS sequence"/>
</dbReference>
<evidence type="ECO:0000256" key="1">
    <source>
        <dbReference type="ARBA" id="ARBA00093634"/>
    </source>
</evidence>
<evidence type="ECO:0000256" key="2">
    <source>
        <dbReference type="SAM" id="MobiDB-lite"/>
    </source>
</evidence>
<evidence type="ECO:0000313" key="4">
    <source>
        <dbReference type="Proteomes" id="UP001642501"/>
    </source>
</evidence>
<dbReference type="InterPro" id="IPR040357">
    <property type="entry name" value="Vma22/CCDC115"/>
</dbReference>
<feature type="region of interest" description="Disordered" evidence="2">
    <location>
        <begin position="97"/>
        <end position="146"/>
    </location>
</feature>
<name>A0ABP0DTC7_9PEZI</name>
<accession>A0ABP0DTC7</accession>
<evidence type="ECO:0000313" key="3">
    <source>
        <dbReference type="EMBL" id="CAK7270913.1"/>
    </source>
</evidence>
<sequence length="224" mass="25321">MESELIEELLARYLSLLHEYTELRGQLSTHQSSMFGHLARANFAAERGLRYGPDHFDSRMKALARLRTTKNSQCADMTALFATVRPKKELTVDSAKIDDCGCDENDGNEDDDERKKHGHEKADDVARKERVDSAKKTKQEPDGLRDPLQWFGVLTPMALRQAQMEAITTIDSIIPRLASVNAEMTAVEIEVRRARKKRARSVAARVLEKQCTTDTKKTEETTSV</sequence>
<feature type="compositionally biased region" description="Acidic residues" evidence="2">
    <location>
        <begin position="100"/>
        <end position="112"/>
    </location>
</feature>
<dbReference type="EMBL" id="CAWUOM010000079">
    <property type="protein sequence ID" value="CAK7270913.1"/>
    <property type="molecule type" value="Genomic_DNA"/>
</dbReference>
<dbReference type="PANTHER" id="PTHR31996:SF2">
    <property type="entry name" value="COILED-COIL DOMAIN-CONTAINING PROTEIN 115"/>
    <property type="match status" value="1"/>
</dbReference>
<proteinExistence type="predicted"/>
<dbReference type="Pfam" id="PF21730">
    <property type="entry name" value="Vma22_CCDC115"/>
    <property type="match status" value="1"/>
</dbReference>
<reference evidence="3 4" key="1">
    <citation type="submission" date="2024-01" db="EMBL/GenBank/DDBJ databases">
        <authorList>
            <person name="Allen C."/>
            <person name="Tagirdzhanova G."/>
        </authorList>
    </citation>
    <scope>NUCLEOTIDE SEQUENCE [LARGE SCALE GENOMIC DNA]</scope>
    <source>
        <strain evidence="3 4">CBS 573.63</strain>
    </source>
</reference>
<gene>
    <name evidence="3" type="ORF">SEPCBS57363_004348</name>
</gene>
<dbReference type="PANTHER" id="PTHR31996">
    <property type="entry name" value="COILED-COIL DOMAIN-CONTAINING PROTEIN 115"/>
    <property type="match status" value="1"/>
</dbReference>
<keyword evidence="4" id="KW-1185">Reference proteome</keyword>
<comment type="caution">
    <text evidence="3">The sequence shown here is derived from an EMBL/GenBank/DDBJ whole genome shotgun (WGS) entry which is preliminary data.</text>
</comment>